<organism evidence="2 3">
    <name type="scientific">Saccharomyces mikatae IFO 1815</name>
    <dbReference type="NCBI Taxonomy" id="226126"/>
    <lineage>
        <taxon>Eukaryota</taxon>
        <taxon>Fungi</taxon>
        <taxon>Dikarya</taxon>
        <taxon>Ascomycota</taxon>
        <taxon>Saccharomycotina</taxon>
        <taxon>Saccharomycetes</taxon>
        <taxon>Saccharomycetales</taxon>
        <taxon>Saccharomycetaceae</taxon>
        <taxon>Saccharomyces</taxon>
    </lineage>
</organism>
<accession>A0AA35IZI9</accession>
<name>A0AA35IZI9_SACMI</name>
<sequence>MLLTPAKITRMGSSATSSDGNSKNSNSLMRTIVSSLMVKPITSLTNTVANSRSSRRNSSPNKITRYDLIKAAAENDSKRSKSQGRDKPRRNSNGKDNEEILVANTASDIQRARSSI</sequence>
<gene>
    <name evidence="2" type="primary">SMKI06G0830</name>
    <name evidence="2" type="ORF">SMKI_06G0830</name>
</gene>
<feature type="region of interest" description="Disordered" evidence="1">
    <location>
        <begin position="1"/>
        <end position="28"/>
    </location>
</feature>
<evidence type="ECO:0008006" key="4">
    <source>
        <dbReference type="Google" id="ProtNLM"/>
    </source>
</evidence>
<evidence type="ECO:0000313" key="3">
    <source>
        <dbReference type="Proteomes" id="UP001161438"/>
    </source>
</evidence>
<feature type="region of interest" description="Disordered" evidence="1">
    <location>
        <begin position="44"/>
        <end position="116"/>
    </location>
</feature>
<evidence type="ECO:0000256" key="1">
    <source>
        <dbReference type="SAM" id="MobiDB-lite"/>
    </source>
</evidence>
<feature type="compositionally biased region" description="Polar residues" evidence="1">
    <location>
        <begin position="11"/>
        <end position="28"/>
    </location>
</feature>
<dbReference type="Proteomes" id="UP001161438">
    <property type="component" value="Chromosome 6"/>
</dbReference>
<dbReference type="RefSeq" id="XP_056081851.1">
    <property type="nucleotide sequence ID" value="XM_056222128.1"/>
</dbReference>
<dbReference type="EMBL" id="OX365762">
    <property type="protein sequence ID" value="CAI4038736.1"/>
    <property type="molecule type" value="Genomic_DNA"/>
</dbReference>
<evidence type="ECO:0000313" key="2">
    <source>
        <dbReference type="EMBL" id="CAI4038736.1"/>
    </source>
</evidence>
<reference evidence="2" key="1">
    <citation type="submission" date="2022-10" db="EMBL/GenBank/DDBJ databases">
        <authorList>
            <person name="Byrne P K."/>
        </authorList>
    </citation>
    <scope>NUCLEOTIDE SEQUENCE</scope>
    <source>
        <strain evidence="2">IFO1815</strain>
    </source>
</reference>
<dbReference type="AlphaFoldDB" id="A0AA35IZI9"/>
<proteinExistence type="predicted"/>
<keyword evidence="3" id="KW-1185">Reference proteome</keyword>
<feature type="compositionally biased region" description="Basic and acidic residues" evidence="1">
    <location>
        <begin position="64"/>
        <end position="86"/>
    </location>
</feature>
<feature type="compositionally biased region" description="Low complexity" evidence="1">
    <location>
        <begin position="50"/>
        <end position="61"/>
    </location>
</feature>
<protein>
    <recommendedName>
        <fullName evidence="4">YGR035C-like protein</fullName>
    </recommendedName>
</protein>
<feature type="compositionally biased region" description="Polar residues" evidence="1">
    <location>
        <begin position="104"/>
        <end position="116"/>
    </location>
</feature>
<dbReference type="GeneID" id="80917947"/>